<gene>
    <name evidence="4" type="ORF">EAS64_14730</name>
</gene>
<evidence type="ECO:0000256" key="1">
    <source>
        <dbReference type="PROSITE-ProRule" id="PRU00325"/>
    </source>
</evidence>
<evidence type="ECO:0000313" key="5">
    <source>
        <dbReference type="Proteomes" id="UP000460272"/>
    </source>
</evidence>
<dbReference type="InterPro" id="IPR007527">
    <property type="entry name" value="Znf_SWIM"/>
</dbReference>
<reference evidence="4 5" key="1">
    <citation type="submission" date="2018-11" db="EMBL/GenBank/DDBJ databases">
        <title>Trebonia kvetii gen.nov., sp.nov., a novel acidophilic actinobacterium, and proposal of the new actinobacterial family Treboniaceae fam. nov.</title>
        <authorList>
            <person name="Rapoport D."/>
            <person name="Sagova-Mareckova M."/>
            <person name="Sedlacek I."/>
            <person name="Provaznik J."/>
            <person name="Kralova S."/>
            <person name="Pavlinic D."/>
            <person name="Benes V."/>
            <person name="Kopecky J."/>
        </authorList>
    </citation>
    <scope>NUCLEOTIDE SEQUENCE [LARGE SCALE GENOMIC DNA]</scope>
    <source>
        <strain evidence="4 5">15Tr583</strain>
    </source>
</reference>
<dbReference type="RefSeq" id="WP_145853442.1">
    <property type="nucleotide sequence ID" value="NZ_RPFW01000002.1"/>
</dbReference>
<dbReference type="PROSITE" id="PS50966">
    <property type="entry name" value="ZF_SWIM"/>
    <property type="match status" value="1"/>
</dbReference>
<name>A0A6P2C2V0_9ACTN</name>
<evidence type="ECO:0000313" key="4">
    <source>
        <dbReference type="EMBL" id="TVZ05742.1"/>
    </source>
</evidence>
<dbReference type="OrthoDB" id="9816340at2"/>
<keyword evidence="1" id="KW-0862">Zinc</keyword>
<dbReference type="Proteomes" id="UP000460272">
    <property type="component" value="Unassembled WGS sequence"/>
</dbReference>
<accession>A0A6P2C2V0</accession>
<feature type="compositionally biased region" description="Low complexity" evidence="2">
    <location>
        <begin position="115"/>
        <end position="142"/>
    </location>
</feature>
<organism evidence="4 5">
    <name type="scientific">Trebonia kvetii</name>
    <dbReference type="NCBI Taxonomy" id="2480626"/>
    <lineage>
        <taxon>Bacteria</taxon>
        <taxon>Bacillati</taxon>
        <taxon>Actinomycetota</taxon>
        <taxon>Actinomycetes</taxon>
        <taxon>Streptosporangiales</taxon>
        <taxon>Treboniaceae</taxon>
        <taxon>Trebonia</taxon>
    </lineage>
</organism>
<keyword evidence="5" id="KW-1185">Reference proteome</keyword>
<protein>
    <submittedName>
        <fullName evidence="4">SWIM zinc finger family protein</fullName>
    </submittedName>
</protein>
<dbReference type="Pfam" id="PF04434">
    <property type="entry name" value="SWIM"/>
    <property type="match status" value="1"/>
</dbReference>
<dbReference type="GO" id="GO:0008270">
    <property type="term" value="F:zinc ion binding"/>
    <property type="evidence" value="ECO:0007669"/>
    <property type="project" value="UniProtKB-KW"/>
</dbReference>
<keyword evidence="1" id="KW-0479">Metal-binding</keyword>
<evidence type="ECO:0000259" key="3">
    <source>
        <dbReference type="PROSITE" id="PS50966"/>
    </source>
</evidence>
<proteinExistence type="predicted"/>
<dbReference type="AlphaFoldDB" id="A0A6P2C2V0"/>
<feature type="region of interest" description="Disordered" evidence="2">
    <location>
        <begin position="107"/>
        <end position="152"/>
    </location>
</feature>
<evidence type="ECO:0000256" key="2">
    <source>
        <dbReference type="SAM" id="MobiDB-lite"/>
    </source>
</evidence>
<sequence length="454" mass="47799">MSARWSADSVLSLAPDDSSRRAAATLARPVPWNGTGTAGDLVWGLCAGSGKNPYQVIVDLTGPAYKCSCPSRKFPCKHALGLLLLWSDGAVPDQADSPGYASAWLESRQERAERTTTPPSRTDAAASATAADSQGAAGQKAESAARRAAERAQRVTDGLADLREWLRDQVRAGLAGSGTPGGRAGAANLMATRMVDAQAPGVAGALRALAGTAGDGPGRLLAEYALLHLLIRAHERLDELPEGLAATVRSRVGYPVRTEEVLARPAVADRWLVLATRELTDAAVPGRRIWLRGRATNRWAMLLTFADPNGTWQDPATARLRPGTEIPADLHYYPGQPALRAVIGARHGDPVRAGQALPADDGAALLAQWAAALEQDPWATTWPVVVTGTPVPSGGGQRWQLADGTGLAFPLTDRDSLWTLLAVSGGRPVTVAGEWHPNGLVALTTWHGEQAVTL</sequence>
<feature type="compositionally biased region" description="Basic and acidic residues" evidence="2">
    <location>
        <begin position="143"/>
        <end position="152"/>
    </location>
</feature>
<feature type="domain" description="SWIM-type" evidence="3">
    <location>
        <begin position="54"/>
        <end position="87"/>
    </location>
</feature>
<comment type="caution">
    <text evidence="4">The sequence shown here is derived from an EMBL/GenBank/DDBJ whole genome shotgun (WGS) entry which is preliminary data.</text>
</comment>
<dbReference type="EMBL" id="RPFW01000002">
    <property type="protein sequence ID" value="TVZ05742.1"/>
    <property type="molecule type" value="Genomic_DNA"/>
</dbReference>
<keyword evidence="1" id="KW-0863">Zinc-finger</keyword>